<name>A0A3L6SBW7_PANMI</name>
<dbReference type="OrthoDB" id="813611at2759"/>
<sequence length="264" mass="28348">MRVTATASPPRHAQARRQRCLPPLPRFIRRPPRRFATSPAHWPACLHGPSAVAAAGFPADDDDGDHPKLFFAPDVVSSPAGYSFSAWMPGGQVVKLPCAAGVLPEGALVIPVMRPLHGLVLHRCWPPPAGAGYFVCNPSTGALLPPLDTRVPRRMAEREYNPGTFYGLGYSASAGEYKAVGLFCLCEVLVLGASPHWRPAAGRLLLEHRGARVPGRCHALPLRRRVHHHLRRPRRDLWVTAAGAGAGARARSSQSYGAGRASGA</sequence>
<evidence type="ECO:0000313" key="2">
    <source>
        <dbReference type="EMBL" id="RLN18491.1"/>
    </source>
</evidence>
<proteinExistence type="predicted"/>
<organism evidence="2 3">
    <name type="scientific">Panicum miliaceum</name>
    <name type="common">Proso millet</name>
    <name type="synonym">Broomcorn millet</name>
    <dbReference type="NCBI Taxonomy" id="4540"/>
    <lineage>
        <taxon>Eukaryota</taxon>
        <taxon>Viridiplantae</taxon>
        <taxon>Streptophyta</taxon>
        <taxon>Embryophyta</taxon>
        <taxon>Tracheophyta</taxon>
        <taxon>Spermatophyta</taxon>
        <taxon>Magnoliopsida</taxon>
        <taxon>Liliopsida</taxon>
        <taxon>Poales</taxon>
        <taxon>Poaceae</taxon>
        <taxon>PACMAD clade</taxon>
        <taxon>Panicoideae</taxon>
        <taxon>Panicodae</taxon>
        <taxon>Paniceae</taxon>
        <taxon>Panicinae</taxon>
        <taxon>Panicum</taxon>
        <taxon>Panicum sect. Panicum</taxon>
    </lineage>
</organism>
<feature type="region of interest" description="Disordered" evidence="1">
    <location>
        <begin position="1"/>
        <end position="23"/>
    </location>
</feature>
<dbReference type="AlphaFoldDB" id="A0A3L6SBW7"/>
<gene>
    <name evidence="2" type="ORF">C2845_PM02G11320</name>
</gene>
<protein>
    <submittedName>
        <fullName evidence="2">Uncharacterized protein</fullName>
    </submittedName>
</protein>
<evidence type="ECO:0000256" key="1">
    <source>
        <dbReference type="SAM" id="MobiDB-lite"/>
    </source>
</evidence>
<comment type="caution">
    <text evidence="2">The sequence shown here is derived from an EMBL/GenBank/DDBJ whole genome shotgun (WGS) entry which is preliminary data.</text>
</comment>
<dbReference type="EMBL" id="PQIB02000005">
    <property type="protein sequence ID" value="RLN18491.1"/>
    <property type="molecule type" value="Genomic_DNA"/>
</dbReference>
<dbReference type="Proteomes" id="UP000275267">
    <property type="component" value="Unassembled WGS sequence"/>
</dbReference>
<keyword evidence="3" id="KW-1185">Reference proteome</keyword>
<accession>A0A3L6SBW7</accession>
<reference evidence="3" key="1">
    <citation type="journal article" date="2019" name="Nat. Commun.">
        <title>The genome of broomcorn millet.</title>
        <authorList>
            <person name="Zou C."/>
            <person name="Miki D."/>
            <person name="Li D."/>
            <person name="Tang Q."/>
            <person name="Xiao L."/>
            <person name="Rajput S."/>
            <person name="Deng P."/>
            <person name="Jia W."/>
            <person name="Huang R."/>
            <person name="Zhang M."/>
            <person name="Sun Y."/>
            <person name="Hu J."/>
            <person name="Fu X."/>
            <person name="Schnable P.S."/>
            <person name="Li F."/>
            <person name="Zhang H."/>
            <person name="Feng B."/>
            <person name="Zhu X."/>
            <person name="Liu R."/>
            <person name="Schnable J.C."/>
            <person name="Zhu J.-K."/>
            <person name="Zhang H."/>
        </authorList>
    </citation>
    <scope>NUCLEOTIDE SEQUENCE [LARGE SCALE GENOMIC DNA]</scope>
</reference>
<evidence type="ECO:0000313" key="3">
    <source>
        <dbReference type="Proteomes" id="UP000275267"/>
    </source>
</evidence>